<evidence type="ECO:0000256" key="1">
    <source>
        <dbReference type="SAM" id="MobiDB-lite"/>
    </source>
</evidence>
<feature type="transmembrane region" description="Helical" evidence="2">
    <location>
        <begin position="106"/>
        <end position="127"/>
    </location>
</feature>
<name>A0A6J4V9N9_9BACT</name>
<feature type="compositionally biased region" description="Basic and acidic residues" evidence="1">
    <location>
        <begin position="148"/>
        <end position="169"/>
    </location>
</feature>
<keyword evidence="2" id="KW-0472">Membrane</keyword>
<dbReference type="EMBL" id="CADCWG010000233">
    <property type="protein sequence ID" value="CAA9569341.1"/>
    <property type="molecule type" value="Genomic_DNA"/>
</dbReference>
<protein>
    <submittedName>
        <fullName evidence="3">Uncharacterized protein</fullName>
    </submittedName>
</protein>
<evidence type="ECO:0000256" key="2">
    <source>
        <dbReference type="SAM" id="Phobius"/>
    </source>
</evidence>
<proteinExistence type="predicted"/>
<feature type="compositionally biased region" description="Basic and acidic residues" evidence="1">
    <location>
        <begin position="497"/>
        <end position="506"/>
    </location>
</feature>
<feature type="compositionally biased region" description="Basic and acidic residues" evidence="1">
    <location>
        <begin position="460"/>
        <end position="475"/>
    </location>
</feature>
<reference evidence="3" key="1">
    <citation type="submission" date="2020-02" db="EMBL/GenBank/DDBJ databases">
        <authorList>
            <person name="Meier V. D."/>
        </authorList>
    </citation>
    <scope>NUCLEOTIDE SEQUENCE</scope>
    <source>
        <strain evidence="3">AVDCRST_MAG49</strain>
    </source>
</reference>
<dbReference type="AlphaFoldDB" id="A0A6J4V9N9"/>
<feature type="compositionally biased region" description="Low complexity" evidence="1">
    <location>
        <begin position="391"/>
        <end position="402"/>
    </location>
</feature>
<feature type="region of interest" description="Disordered" evidence="1">
    <location>
        <begin position="269"/>
        <end position="517"/>
    </location>
</feature>
<sequence>MTLDPSGSRDAGDPVLRRSAGGQALDFVVLGFGLGALAVVIGLALGSIGTRRFKVRDDPERSWDSVAVAVDRGRTCRAIGRVLASAGGLVCVATLLLLVVGAGDAAGLRTVSVVLAVVTLRAAWWAVQFRRQRPAHAQQRRLDTFDRRLERAQDATPERDDRDVARDRVVAPSGPGSDGATPSLGREFPAARPGRAATVDADRSPAQASVAATAMATSATLGLTPPAPARPVAGAVSRGVEPRQDVPETGTASPAAPTAPTVVGTAARAPGGTVSGWPARPATAPVGGRPFRGEIRDRGAVPPAASTTAADGEGRVAPSSPVHGSPPAVTADRPRRGLLPDLAPSNPAIVTDDPIGPITPSRRRPIAAPNGSGGVETSERSPEAESATVVPPGDAGPAWGARPAGGWGRGGDSRVDERPVSNRGAGTSPTPPTLPTPQDRRTPTAASPAVGRPPAASADGVRRPMGRDLLGRSADRPGVALGPLEPRPPLPTPARVTTERDGEARPPARPAGPPPGS</sequence>
<feature type="region of interest" description="Disordered" evidence="1">
    <location>
        <begin position="148"/>
        <end position="205"/>
    </location>
</feature>
<evidence type="ECO:0000313" key="3">
    <source>
        <dbReference type="EMBL" id="CAA9569341.1"/>
    </source>
</evidence>
<gene>
    <name evidence="3" type="ORF">AVDCRST_MAG49-3431</name>
</gene>
<accession>A0A6J4V9N9</accession>
<keyword evidence="2" id="KW-0812">Transmembrane</keyword>
<feature type="compositionally biased region" description="Pro residues" evidence="1">
    <location>
        <begin position="507"/>
        <end position="517"/>
    </location>
</feature>
<feature type="compositionally biased region" description="Basic and acidic residues" evidence="1">
    <location>
        <begin position="411"/>
        <end position="420"/>
    </location>
</feature>
<feature type="transmembrane region" description="Helical" evidence="2">
    <location>
        <begin position="27"/>
        <end position="46"/>
    </location>
</feature>
<organism evidence="3">
    <name type="scientific">uncultured Thermomicrobiales bacterium</name>
    <dbReference type="NCBI Taxonomy" id="1645740"/>
    <lineage>
        <taxon>Bacteria</taxon>
        <taxon>Pseudomonadati</taxon>
        <taxon>Thermomicrobiota</taxon>
        <taxon>Thermomicrobia</taxon>
        <taxon>Thermomicrobiales</taxon>
        <taxon>environmental samples</taxon>
    </lineage>
</organism>
<feature type="transmembrane region" description="Helical" evidence="2">
    <location>
        <begin position="82"/>
        <end position="100"/>
    </location>
</feature>
<keyword evidence="2" id="KW-1133">Transmembrane helix</keyword>